<protein>
    <submittedName>
        <fullName evidence="3">Uncharacterized protein</fullName>
    </submittedName>
</protein>
<evidence type="ECO:0000256" key="2">
    <source>
        <dbReference type="SAM" id="Phobius"/>
    </source>
</evidence>
<dbReference type="EMBL" id="BAAAMJ010000046">
    <property type="protein sequence ID" value="GAA1926931.1"/>
    <property type="molecule type" value="Genomic_DNA"/>
</dbReference>
<feature type="region of interest" description="Disordered" evidence="1">
    <location>
        <begin position="1"/>
        <end position="27"/>
    </location>
</feature>
<sequence length="76" mass="8003">MALSALPRSIPMRSRPGEREEREAGASGFVRARCDGPDIRDGDAVLSMISAITGVITIAFLGAGCDALLITRRCAL</sequence>
<feature type="transmembrane region" description="Helical" evidence="2">
    <location>
        <begin position="45"/>
        <end position="70"/>
    </location>
</feature>
<evidence type="ECO:0000313" key="4">
    <source>
        <dbReference type="Proteomes" id="UP001501303"/>
    </source>
</evidence>
<evidence type="ECO:0000256" key="1">
    <source>
        <dbReference type="SAM" id="MobiDB-lite"/>
    </source>
</evidence>
<reference evidence="3 4" key="1">
    <citation type="journal article" date="2019" name="Int. J. Syst. Evol. Microbiol.">
        <title>The Global Catalogue of Microorganisms (GCM) 10K type strain sequencing project: providing services to taxonomists for standard genome sequencing and annotation.</title>
        <authorList>
            <consortium name="The Broad Institute Genomics Platform"/>
            <consortium name="The Broad Institute Genome Sequencing Center for Infectious Disease"/>
            <person name="Wu L."/>
            <person name="Ma J."/>
        </authorList>
    </citation>
    <scope>NUCLEOTIDE SEQUENCE [LARGE SCALE GENOMIC DNA]</scope>
    <source>
        <strain evidence="3 4">JCM 13581</strain>
    </source>
</reference>
<name>A0ABN2PNE9_9ACTN</name>
<keyword evidence="2" id="KW-1133">Transmembrane helix</keyword>
<feature type="compositionally biased region" description="Basic and acidic residues" evidence="1">
    <location>
        <begin position="15"/>
        <end position="24"/>
    </location>
</feature>
<organism evidence="3 4">
    <name type="scientific">Streptomyces sodiiphilus</name>
    <dbReference type="NCBI Taxonomy" id="226217"/>
    <lineage>
        <taxon>Bacteria</taxon>
        <taxon>Bacillati</taxon>
        <taxon>Actinomycetota</taxon>
        <taxon>Actinomycetes</taxon>
        <taxon>Kitasatosporales</taxon>
        <taxon>Streptomycetaceae</taxon>
        <taxon>Streptomyces</taxon>
    </lineage>
</organism>
<keyword evidence="2" id="KW-0812">Transmembrane</keyword>
<evidence type="ECO:0000313" key="3">
    <source>
        <dbReference type="EMBL" id="GAA1926931.1"/>
    </source>
</evidence>
<gene>
    <name evidence="3" type="ORF">GCM10009716_38740</name>
</gene>
<proteinExistence type="predicted"/>
<comment type="caution">
    <text evidence="3">The sequence shown here is derived from an EMBL/GenBank/DDBJ whole genome shotgun (WGS) entry which is preliminary data.</text>
</comment>
<accession>A0ABN2PNE9</accession>
<keyword evidence="2" id="KW-0472">Membrane</keyword>
<dbReference type="Proteomes" id="UP001501303">
    <property type="component" value="Unassembled WGS sequence"/>
</dbReference>
<keyword evidence="4" id="KW-1185">Reference proteome</keyword>